<feature type="region of interest" description="Disordered" evidence="1">
    <location>
        <begin position="26"/>
        <end position="51"/>
    </location>
</feature>
<evidence type="ECO:0000256" key="1">
    <source>
        <dbReference type="SAM" id="MobiDB-lite"/>
    </source>
</evidence>
<reference evidence="2" key="1">
    <citation type="journal article" date="2017" name="Proc. Natl. Acad. Sci. U.S.A.">
        <title>Comparative genomics uncovers the prolific and distinctive metabolic potential of the cyanobacterial genus Moorea.</title>
        <authorList>
            <person name="Leao T."/>
            <person name="Castelao G."/>
            <person name="Korobeynikov A."/>
            <person name="Monroe E.A."/>
            <person name="Podell S."/>
            <person name="Glukhov E."/>
            <person name="Allen E.E."/>
            <person name="Gerwick W.H."/>
            <person name="Gerwick L."/>
        </authorList>
    </citation>
    <scope>NUCLEOTIDE SEQUENCE</scope>
    <source>
        <strain evidence="2">JHB</strain>
    </source>
</reference>
<protein>
    <submittedName>
        <fullName evidence="2">Uncharacterized protein</fullName>
    </submittedName>
</protein>
<evidence type="ECO:0000313" key="2">
    <source>
        <dbReference type="EMBL" id="WAN70129.1"/>
    </source>
</evidence>
<name>A0A9Q9UWQ2_MOOP1</name>
<dbReference type="Proteomes" id="UP000176944">
    <property type="component" value="Chromosome"/>
</dbReference>
<accession>A0A9Q9UWQ2</accession>
<proteinExistence type="predicted"/>
<organism evidence="2">
    <name type="scientific">Moorena producens (strain JHB)</name>
    <dbReference type="NCBI Taxonomy" id="1454205"/>
    <lineage>
        <taxon>Bacteria</taxon>
        <taxon>Bacillati</taxon>
        <taxon>Cyanobacteriota</taxon>
        <taxon>Cyanophyceae</taxon>
        <taxon>Coleofasciculales</taxon>
        <taxon>Coleofasciculaceae</taxon>
        <taxon>Moorena</taxon>
    </lineage>
</organism>
<dbReference type="EMBL" id="CP017708">
    <property type="protein sequence ID" value="WAN70129.1"/>
    <property type="molecule type" value="Genomic_DNA"/>
</dbReference>
<sequence>MSKADESFQNKPQSLRLHELLSSLLNSQKTSDRHPLPIMGTMQDLASLRGG</sequence>
<gene>
    <name evidence="2" type="ORF">BJP36_39435</name>
</gene>
<dbReference type="AlphaFoldDB" id="A0A9Q9UWQ2"/>
<reference evidence="2" key="2">
    <citation type="submission" date="2022-10" db="EMBL/GenBank/DDBJ databases">
        <authorList>
            <person name="Ngo T.-E."/>
        </authorList>
    </citation>
    <scope>NUCLEOTIDE SEQUENCE</scope>
    <source>
        <strain evidence="2">JHB</strain>
    </source>
</reference>